<dbReference type="PANTHER" id="PTHR30408">
    <property type="entry name" value="TYPE-1 RESTRICTION ENZYME ECOKI SPECIFICITY PROTEIN"/>
    <property type="match status" value="1"/>
</dbReference>
<evidence type="ECO:0000313" key="6">
    <source>
        <dbReference type="EMBL" id="EDF8494981.1"/>
    </source>
</evidence>
<dbReference type="EMBL" id="AAMCCN010000001">
    <property type="protein sequence ID" value="EDF8494981.1"/>
    <property type="molecule type" value="Genomic_DNA"/>
</dbReference>
<dbReference type="GO" id="GO:0009307">
    <property type="term" value="P:DNA restriction-modification system"/>
    <property type="evidence" value="ECO:0007669"/>
    <property type="project" value="UniProtKB-KW"/>
</dbReference>
<comment type="caution">
    <text evidence="6">The sequence shown here is derived from an EMBL/GenBank/DDBJ whole genome shotgun (WGS) entry which is preliminary data.</text>
</comment>
<dbReference type="InterPro" id="IPR052021">
    <property type="entry name" value="Type-I_RS_S_subunit"/>
</dbReference>
<dbReference type="RefSeq" id="WP_032950169.1">
    <property type="nucleotide sequence ID" value="NZ_AP019692.1"/>
</dbReference>
<dbReference type="Gene3D" id="1.10.287.1120">
    <property type="entry name" value="Bipartite methylase S protein"/>
    <property type="match status" value="1"/>
</dbReference>
<evidence type="ECO:0000313" key="5">
    <source>
        <dbReference type="EMBL" id="ECS3352080.1"/>
    </source>
</evidence>
<feature type="domain" description="Type I restriction modification DNA specificity" evidence="4">
    <location>
        <begin position="73"/>
        <end position="205"/>
    </location>
</feature>
<dbReference type="GO" id="GO:0003677">
    <property type="term" value="F:DNA binding"/>
    <property type="evidence" value="ECO:0007669"/>
    <property type="project" value="UniProtKB-KW"/>
</dbReference>
<protein>
    <submittedName>
        <fullName evidence="6">Restriction endonuclease subunit S</fullName>
    </submittedName>
</protein>
<proteinExistence type="inferred from homology"/>
<keyword evidence="6" id="KW-0378">Hydrolase</keyword>
<gene>
    <name evidence="5" type="ORF">A3030_19825</name>
    <name evidence="6" type="ORF">B6442_02625</name>
</gene>
<feature type="domain" description="Type I restriction modification DNA specificity" evidence="4">
    <location>
        <begin position="237"/>
        <end position="401"/>
    </location>
</feature>
<evidence type="ECO:0000256" key="2">
    <source>
        <dbReference type="ARBA" id="ARBA00022747"/>
    </source>
</evidence>
<reference evidence="5" key="2">
    <citation type="submission" date="2018-07" db="EMBL/GenBank/DDBJ databases">
        <authorList>
            <consortium name="NARMS: The National Antimicrobial Resistance Monitoring System"/>
        </authorList>
    </citation>
    <scope>NUCLEOTIDE SEQUENCE</scope>
    <source>
        <strain evidence="5">CVM N57491F</strain>
    </source>
</reference>
<dbReference type="InterPro" id="IPR000055">
    <property type="entry name" value="Restrct_endonuc_typeI_TRD"/>
</dbReference>
<dbReference type="EMBL" id="AAKJGI010000023">
    <property type="protein sequence ID" value="ECS3352080.1"/>
    <property type="molecule type" value="Genomic_DNA"/>
</dbReference>
<keyword evidence="3" id="KW-0238">DNA-binding</keyword>
<accession>A0A3V2HZ19</accession>
<dbReference type="AlphaFoldDB" id="A0A3V2HZ19"/>
<organism evidence="6">
    <name type="scientific">Salmonella senftenberg</name>
    <dbReference type="NCBI Taxonomy" id="28150"/>
    <lineage>
        <taxon>Bacteria</taxon>
        <taxon>Pseudomonadati</taxon>
        <taxon>Pseudomonadota</taxon>
        <taxon>Gammaproteobacteria</taxon>
        <taxon>Enterobacterales</taxon>
        <taxon>Enterobacteriaceae</taxon>
        <taxon>Salmonella</taxon>
    </lineage>
</organism>
<dbReference type="CDD" id="cd17515">
    <property type="entry name" value="RMtype1_S_MjaORF132P_Sau1132ORF3780P-TRD1-CR1_like"/>
    <property type="match status" value="1"/>
</dbReference>
<name>A0A3V2HZ19_SALSE</name>
<dbReference type="InterPro" id="IPR044946">
    <property type="entry name" value="Restrct_endonuc_typeI_TRD_sf"/>
</dbReference>
<keyword evidence="6" id="KW-0255">Endonuclease</keyword>
<evidence type="ECO:0000259" key="4">
    <source>
        <dbReference type="Pfam" id="PF01420"/>
    </source>
</evidence>
<dbReference type="SUPFAM" id="SSF116734">
    <property type="entry name" value="DNA methylase specificity domain"/>
    <property type="match status" value="2"/>
</dbReference>
<evidence type="ECO:0000256" key="3">
    <source>
        <dbReference type="ARBA" id="ARBA00023125"/>
    </source>
</evidence>
<dbReference type="Pfam" id="PF01420">
    <property type="entry name" value="Methylase_S"/>
    <property type="match status" value="2"/>
</dbReference>
<sequence>MSGSNKHMLVPQLRFPEFRNAEEWTTYNLGQLSKIVTERVGNNDCIPYTITSGVGLISQQEKLGRTIAGNSLKNYILLQHNDFAYNKSATKAYPQGYIACYQGHERAAVPNSIFTCFRPTTNLVIPAFLDNLFIANLHGKWLKNRVAVGARANGALQVNNDDLMKVPVPLPIGSQSLSEQKKIADCLSSLDDLLTAEVQKLDALKKYKKGLLQQLFPREGETVPRMRFPEFLSRGAWLPKSIGDSCQTFSGGTPSSTNKVYYGGEIPFIRSAEIKKYETELYLTKKGLENSAAKMVKKGDVLVALYGANSGEVSLSKIDGAINQAILCLRHESNNAFLYQYLMHKKEWIITTFLQGGQGNLSGEIIKSIKLFFPQPPEQQKIADFLLVFDDQIDIQTGKIDILRKHKKGLVQQLIPVVNEVTA</sequence>
<dbReference type="Gene3D" id="3.90.220.20">
    <property type="entry name" value="DNA methylase specificity domains"/>
    <property type="match status" value="2"/>
</dbReference>
<evidence type="ECO:0000256" key="1">
    <source>
        <dbReference type="ARBA" id="ARBA00010923"/>
    </source>
</evidence>
<dbReference type="PANTHER" id="PTHR30408:SF12">
    <property type="entry name" value="TYPE I RESTRICTION ENZYME MJAVIII SPECIFICITY SUBUNIT"/>
    <property type="match status" value="1"/>
</dbReference>
<keyword evidence="6" id="KW-0540">Nuclease</keyword>
<keyword evidence="2" id="KW-0680">Restriction system</keyword>
<dbReference type="GO" id="GO:0004519">
    <property type="term" value="F:endonuclease activity"/>
    <property type="evidence" value="ECO:0007669"/>
    <property type="project" value="UniProtKB-KW"/>
</dbReference>
<reference evidence="6" key="1">
    <citation type="submission" date="2018-07" db="EMBL/GenBank/DDBJ databases">
        <authorList>
            <consortium name="GenomeTrakr network: Whole genome sequencing for foodborne pathogen traceback"/>
        </authorList>
    </citation>
    <scope>NUCLEOTIDE SEQUENCE</scope>
    <source>
        <strain evidence="6">ADRDL-1057</strain>
    </source>
</reference>
<comment type="similarity">
    <text evidence="1">Belongs to the type-I restriction system S methylase family.</text>
</comment>